<keyword evidence="1" id="KW-0695">RNA-directed DNA polymerase</keyword>
<dbReference type="PANTHER" id="PTHR33116:SF86">
    <property type="entry name" value="REVERSE TRANSCRIPTASE DOMAIN-CONTAINING PROTEIN"/>
    <property type="match status" value="1"/>
</dbReference>
<dbReference type="Proteomes" id="UP000325315">
    <property type="component" value="Unassembled WGS sequence"/>
</dbReference>
<reference evidence="2" key="1">
    <citation type="journal article" date="2019" name="Plant Biotechnol. J.">
        <title>Genome sequencing of the Australian wild diploid species Gossypium australe highlights disease resistance and delayed gland morphogenesis.</title>
        <authorList>
            <person name="Cai Y."/>
            <person name="Cai X."/>
            <person name="Wang Q."/>
            <person name="Wang P."/>
            <person name="Zhang Y."/>
            <person name="Cai C."/>
            <person name="Xu Y."/>
            <person name="Wang K."/>
            <person name="Zhou Z."/>
            <person name="Wang C."/>
            <person name="Geng S."/>
            <person name="Li B."/>
            <person name="Dong Q."/>
            <person name="Hou Y."/>
            <person name="Wang H."/>
            <person name="Ai P."/>
            <person name="Liu Z."/>
            <person name="Yi F."/>
            <person name="Sun M."/>
            <person name="An G."/>
            <person name="Cheng J."/>
            <person name="Zhang Y."/>
            <person name="Shi Q."/>
            <person name="Xie Y."/>
            <person name="Shi X."/>
            <person name="Chang Y."/>
            <person name="Huang F."/>
            <person name="Chen Y."/>
            <person name="Hong S."/>
            <person name="Mi L."/>
            <person name="Sun Q."/>
            <person name="Zhang L."/>
            <person name="Zhou B."/>
            <person name="Peng R."/>
            <person name="Zhang X."/>
            <person name="Liu F."/>
        </authorList>
    </citation>
    <scope>NUCLEOTIDE SEQUENCE [LARGE SCALE GENOMIC DNA]</scope>
    <source>
        <strain evidence="2">cv. PA1801</strain>
    </source>
</reference>
<name>A0A5B6WV40_9ROSI</name>
<keyword evidence="2" id="KW-1185">Reference proteome</keyword>
<dbReference type="GO" id="GO:0003964">
    <property type="term" value="F:RNA-directed DNA polymerase activity"/>
    <property type="evidence" value="ECO:0007669"/>
    <property type="project" value="UniProtKB-KW"/>
</dbReference>
<proteinExistence type="predicted"/>
<gene>
    <name evidence="1" type="ORF">EPI10_006720</name>
</gene>
<sequence length="481" mass="56334">MNIRERLDRGVVNEKWLHLFSNGIVRLLPHTISDHYPLLIHTNNEDQFKRNLRFKFEAWWTLEETFEQEVKTAWELSDGLIYEKLERLKNRLTRWATTIKQGRNGLKKKLNKELENLLESERDDDTMAKLIDTRIRLNMEIDKDERYWEQRARANWLRLGDKNSAFFYKYATTRITSHISEEINVVLLSTYMVEEVYQALKGMGPTKALGWDGFPTLFFQNYWHIVGKDVREFCLGILNEEEWVRLVMKCVSTVSYVVNINGNRGRNFKPIRGLRQCDPLSLYLFLICGEGLSTLIRLAVREGILKGVKVSRRGLAVSHLLFVDDCILFGEATKERAGFLKEILKSYEQCSGQCVNFNKSTIFVSKNTSEEMKKEIDEVFGMRSATNLEKNLGLPNIVGKRKKESFPNIKDKVNQRLRQWSTRFLSKGGKEVFIKSVLQAIPNYAMNCFLLPKSFCEELEAIFAKFWWQHGKKKKGIHWCQ</sequence>
<organism evidence="1 2">
    <name type="scientific">Gossypium australe</name>
    <dbReference type="NCBI Taxonomy" id="47621"/>
    <lineage>
        <taxon>Eukaryota</taxon>
        <taxon>Viridiplantae</taxon>
        <taxon>Streptophyta</taxon>
        <taxon>Embryophyta</taxon>
        <taxon>Tracheophyta</taxon>
        <taxon>Spermatophyta</taxon>
        <taxon>Magnoliopsida</taxon>
        <taxon>eudicotyledons</taxon>
        <taxon>Gunneridae</taxon>
        <taxon>Pentapetalae</taxon>
        <taxon>rosids</taxon>
        <taxon>malvids</taxon>
        <taxon>Malvales</taxon>
        <taxon>Malvaceae</taxon>
        <taxon>Malvoideae</taxon>
        <taxon>Gossypium</taxon>
    </lineage>
</organism>
<dbReference type="EMBL" id="SMMG02000002">
    <property type="protein sequence ID" value="KAA3484647.1"/>
    <property type="molecule type" value="Genomic_DNA"/>
</dbReference>
<comment type="caution">
    <text evidence="1">The sequence shown here is derived from an EMBL/GenBank/DDBJ whole genome shotgun (WGS) entry which is preliminary data.</text>
</comment>
<dbReference type="AlphaFoldDB" id="A0A5B6WV40"/>
<dbReference type="OrthoDB" id="1938551at2759"/>
<accession>A0A5B6WV40</accession>
<evidence type="ECO:0000313" key="2">
    <source>
        <dbReference type="Proteomes" id="UP000325315"/>
    </source>
</evidence>
<keyword evidence="1" id="KW-0808">Transferase</keyword>
<keyword evidence="1" id="KW-0548">Nucleotidyltransferase</keyword>
<protein>
    <submittedName>
        <fullName evidence="1">Reverse transcriptase</fullName>
    </submittedName>
</protein>
<evidence type="ECO:0000313" key="1">
    <source>
        <dbReference type="EMBL" id="KAA3484647.1"/>
    </source>
</evidence>
<dbReference type="PANTHER" id="PTHR33116">
    <property type="entry name" value="REVERSE TRANSCRIPTASE ZINC-BINDING DOMAIN-CONTAINING PROTEIN-RELATED-RELATED"/>
    <property type="match status" value="1"/>
</dbReference>